<organism evidence="1 2">
    <name type="scientific">Trichostrongylus colubriformis</name>
    <name type="common">Black scour worm</name>
    <dbReference type="NCBI Taxonomy" id="6319"/>
    <lineage>
        <taxon>Eukaryota</taxon>
        <taxon>Metazoa</taxon>
        <taxon>Ecdysozoa</taxon>
        <taxon>Nematoda</taxon>
        <taxon>Chromadorea</taxon>
        <taxon>Rhabditida</taxon>
        <taxon>Rhabditina</taxon>
        <taxon>Rhabditomorpha</taxon>
        <taxon>Strongyloidea</taxon>
        <taxon>Trichostrongylidae</taxon>
        <taxon>Trichostrongylus</taxon>
    </lineage>
</organism>
<name>A0AAN8FAS5_TRICO</name>
<comment type="caution">
    <text evidence="1">The sequence shown here is derived from an EMBL/GenBank/DDBJ whole genome shotgun (WGS) entry which is preliminary data.</text>
</comment>
<dbReference type="EMBL" id="WIXE01015306">
    <property type="protein sequence ID" value="KAK5973580.1"/>
    <property type="molecule type" value="Genomic_DNA"/>
</dbReference>
<keyword evidence="2" id="KW-1185">Reference proteome</keyword>
<reference evidence="1 2" key="1">
    <citation type="submission" date="2019-10" db="EMBL/GenBank/DDBJ databases">
        <title>Assembly and Annotation for the nematode Trichostrongylus colubriformis.</title>
        <authorList>
            <person name="Martin J."/>
        </authorList>
    </citation>
    <scope>NUCLEOTIDE SEQUENCE [LARGE SCALE GENOMIC DNA]</scope>
    <source>
        <strain evidence="1">G859</strain>
        <tissue evidence="1">Whole worm</tissue>
    </source>
</reference>
<proteinExistence type="predicted"/>
<protein>
    <submittedName>
        <fullName evidence="1">COMM domain-containing protein</fullName>
    </submittedName>
</protein>
<accession>A0AAN8FAS5</accession>
<sequence>MTTTRNSSCIKVMPTAEEVKMMWRLVVERKQMESTTLDLNVASELATLFTQCYRNNSTLPIEKSNVPDEVKQQLITFLQNHLEPNRPEEKPIEWSVNVVVGNNHVKKSLEVITEIELDGEKLEFDVDQFGKLRYQLASAIVAMEKHSAS</sequence>
<dbReference type="Proteomes" id="UP001331761">
    <property type="component" value="Unassembled WGS sequence"/>
</dbReference>
<gene>
    <name evidence="1" type="ORF">GCK32_001780</name>
</gene>
<dbReference type="AlphaFoldDB" id="A0AAN8FAS5"/>
<evidence type="ECO:0000313" key="2">
    <source>
        <dbReference type="Proteomes" id="UP001331761"/>
    </source>
</evidence>
<evidence type="ECO:0000313" key="1">
    <source>
        <dbReference type="EMBL" id="KAK5973580.1"/>
    </source>
</evidence>